<organism evidence="2 3">
    <name type="scientific">Nannocystis bainbridge</name>
    <dbReference type="NCBI Taxonomy" id="2995303"/>
    <lineage>
        <taxon>Bacteria</taxon>
        <taxon>Pseudomonadati</taxon>
        <taxon>Myxococcota</taxon>
        <taxon>Polyangia</taxon>
        <taxon>Nannocystales</taxon>
        <taxon>Nannocystaceae</taxon>
        <taxon>Nannocystis</taxon>
    </lineage>
</organism>
<keyword evidence="3" id="KW-1185">Reference proteome</keyword>
<dbReference type="EMBL" id="JAQNDL010000003">
    <property type="protein sequence ID" value="MDC0721149.1"/>
    <property type="molecule type" value="Genomic_DNA"/>
</dbReference>
<feature type="region of interest" description="Disordered" evidence="1">
    <location>
        <begin position="1"/>
        <end position="21"/>
    </location>
</feature>
<comment type="caution">
    <text evidence="2">The sequence shown here is derived from an EMBL/GenBank/DDBJ whole genome shotgun (WGS) entry which is preliminary data.</text>
</comment>
<reference evidence="2 3" key="1">
    <citation type="submission" date="2022-11" db="EMBL/GenBank/DDBJ databases">
        <title>Minimal conservation of predation-associated metabolite biosynthetic gene clusters underscores biosynthetic potential of Myxococcota including descriptions for ten novel species: Archangium lansinium sp. nov., Myxococcus landrumus sp. nov., Nannocystis bai.</title>
        <authorList>
            <person name="Ahearne A."/>
            <person name="Stevens C."/>
            <person name="Dowd S."/>
        </authorList>
    </citation>
    <scope>NUCLEOTIDE SEQUENCE [LARGE SCALE GENOMIC DNA]</scope>
    <source>
        <strain evidence="2 3">BB15-2</strain>
    </source>
</reference>
<dbReference type="Proteomes" id="UP001221686">
    <property type="component" value="Unassembled WGS sequence"/>
</dbReference>
<gene>
    <name evidence="2" type="ORF">POL25_29860</name>
</gene>
<feature type="compositionally biased region" description="Basic and acidic residues" evidence="1">
    <location>
        <begin position="1"/>
        <end position="10"/>
    </location>
</feature>
<dbReference type="RefSeq" id="WP_272089649.1">
    <property type="nucleotide sequence ID" value="NZ_JAQNDL010000003.1"/>
</dbReference>
<evidence type="ECO:0000256" key="1">
    <source>
        <dbReference type="SAM" id="MobiDB-lite"/>
    </source>
</evidence>
<protein>
    <submittedName>
        <fullName evidence="2">Uncharacterized protein</fullName>
    </submittedName>
</protein>
<proteinExistence type="predicted"/>
<accession>A0ABT5E751</accession>
<name>A0ABT5E751_9BACT</name>
<evidence type="ECO:0000313" key="2">
    <source>
        <dbReference type="EMBL" id="MDC0721149.1"/>
    </source>
</evidence>
<sequence length="121" mass="12541">MATEPAREPSEPTSAEPDACAGIEAPERLAIDVGAGRTSATGLSIRYEGATHDSFEGGAADLLLSLVLSVEGEPVQTWLPSALAKPRYVVFLGHCVRVAAGAAARVEVEVAPLSPGPHLRR</sequence>
<evidence type="ECO:0000313" key="3">
    <source>
        <dbReference type="Proteomes" id="UP001221686"/>
    </source>
</evidence>